<dbReference type="EMBL" id="JACCJC010000027">
    <property type="protein sequence ID" value="KAF6234955.1"/>
    <property type="molecule type" value="Genomic_DNA"/>
</dbReference>
<proteinExistence type="predicted"/>
<gene>
    <name evidence="2" type="ORF">HO173_006885</name>
</gene>
<comment type="caution">
    <text evidence="2">The sequence shown here is derived from an EMBL/GenBank/DDBJ whole genome shotgun (WGS) entry which is preliminary data.</text>
</comment>
<feature type="compositionally biased region" description="Polar residues" evidence="1">
    <location>
        <begin position="158"/>
        <end position="170"/>
    </location>
</feature>
<dbReference type="RefSeq" id="XP_037164336.1">
    <property type="nucleotide sequence ID" value="XM_037308791.1"/>
</dbReference>
<dbReference type="AlphaFoldDB" id="A0A8H6FUJ0"/>
<feature type="compositionally biased region" description="Low complexity" evidence="1">
    <location>
        <begin position="134"/>
        <end position="152"/>
    </location>
</feature>
<sequence length="170" mass="18629">MRVNDEVSVLCNAVVEDRIRKRQVLRFGDVRPRNGMTMLQQLCDTRKRGFGIYKCLPPLPVINSRTIAHFDQGNPPTVSKHCQKNITTCQQQQPQRDIYHPTSPTNRHRHRNRSPSWSGPAAGAPKPTETPSRSASTNGAATPAAPTAASPPRCLLGASSTCLPSHTRSG</sequence>
<name>A0A8H6FUJ0_9LECA</name>
<organism evidence="2 3">
    <name type="scientific">Letharia columbiana</name>
    <dbReference type="NCBI Taxonomy" id="112416"/>
    <lineage>
        <taxon>Eukaryota</taxon>
        <taxon>Fungi</taxon>
        <taxon>Dikarya</taxon>
        <taxon>Ascomycota</taxon>
        <taxon>Pezizomycotina</taxon>
        <taxon>Lecanoromycetes</taxon>
        <taxon>OSLEUM clade</taxon>
        <taxon>Lecanoromycetidae</taxon>
        <taxon>Lecanorales</taxon>
        <taxon>Lecanorineae</taxon>
        <taxon>Parmeliaceae</taxon>
        <taxon>Letharia</taxon>
    </lineage>
</organism>
<evidence type="ECO:0000313" key="3">
    <source>
        <dbReference type="Proteomes" id="UP000578531"/>
    </source>
</evidence>
<dbReference type="GeneID" id="59288543"/>
<protein>
    <submittedName>
        <fullName evidence="2">Uncharacterized protein</fullName>
    </submittedName>
</protein>
<keyword evidence="3" id="KW-1185">Reference proteome</keyword>
<evidence type="ECO:0000256" key="1">
    <source>
        <dbReference type="SAM" id="MobiDB-lite"/>
    </source>
</evidence>
<evidence type="ECO:0000313" key="2">
    <source>
        <dbReference type="EMBL" id="KAF6234955.1"/>
    </source>
</evidence>
<reference evidence="2 3" key="1">
    <citation type="journal article" date="2020" name="Genomics">
        <title>Complete, high-quality genomes from long-read metagenomic sequencing of two wolf lichen thalli reveals enigmatic genome architecture.</title>
        <authorList>
            <person name="McKenzie S.K."/>
            <person name="Walston R.F."/>
            <person name="Allen J.L."/>
        </authorList>
    </citation>
    <scope>NUCLEOTIDE SEQUENCE [LARGE SCALE GENOMIC DNA]</scope>
    <source>
        <strain evidence="2">WasteWater2</strain>
    </source>
</reference>
<feature type="region of interest" description="Disordered" evidence="1">
    <location>
        <begin position="88"/>
        <end position="170"/>
    </location>
</feature>
<dbReference type="Proteomes" id="UP000578531">
    <property type="component" value="Unassembled WGS sequence"/>
</dbReference>
<accession>A0A8H6FUJ0</accession>